<evidence type="ECO:0000313" key="1">
    <source>
        <dbReference type="EMBL" id="OAI18236.1"/>
    </source>
</evidence>
<sequence length="134" mass="14978">MKKILLIVLSVTILAGCSEKEDYKLAVLEQMKADKDIQDYRISPEIMTNCVVASTSSNMPGLFLLDPVRRVAYKNYTKMLSLNKSPDPKKTLSELRSDFGDPKKLADAHSNYTESVVECMSNQVTGTEESNPQK</sequence>
<proteinExistence type="predicted"/>
<dbReference type="EMBL" id="LUUK01000171">
    <property type="protein sequence ID" value="OAI18236.1"/>
    <property type="molecule type" value="Genomic_DNA"/>
</dbReference>
<gene>
    <name evidence="1" type="ORF">A1355_06050</name>
</gene>
<protein>
    <recommendedName>
        <fullName evidence="3">Lipoprotein</fullName>
    </recommendedName>
</protein>
<dbReference type="AlphaFoldDB" id="A0A177NJD3"/>
<dbReference type="PROSITE" id="PS51257">
    <property type="entry name" value="PROKAR_LIPOPROTEIN"/>
    <property type="match status" value="1"/>
</dbReference>
<comment type="caution">
    <text evidence="1">The sequence shown here is derived from an EMBL/GenBank/DDBJ whole genome shotgun (WGS) entry which is preliminary data.</text>
</comment>
<evidence type="ECO:0008006" key="3">
    <source>
        <dbReference type="Google" id="ProtNLM"/>
    </source>
</evidence>
<name>A0A177NJD3_9GAMM</name>
<dbReference type="Proteomes" id="UP000077628">
    <property type="component" value="Unassembled WGS sequence"/>
</dbReference>
<dbReference type="RefSeq" id="WP_064028766.1">
    <property type="nucleotide sequence ID" value="NZ_LUUK01000171.1"/>
</dbReference>
<accession>A0A177NJD3</accession>
<organism evidence="1 2">
    <name type="scientific">Methylomonas koyamae</name>
    <dbReference type="NCBI Taxonomy" id="702114"/>
    <lineage>
        <taxon>Bacteria</taxon>
        <taxon>Pseudomonadati</taxon>
        <taxon>Pseudomonadota</taxon>
        <taxon>Gammaproteobacteria</taxon>
        <taxon>Methylococcales</taxon>
        <taxon>Methylococcaceae</taxon>
        <taxon>Methylomonas</taxon>
    </lineage>
</organism>
<reference evidence="2" key="1">
    <citation type="submission" date="2016-03" db="EMBL/GenBank/DDBJ databases">
        <authorList>
            <person name="Heylen K."/>
            <person name="De Vos P."/>
            <person name="Vekeman B."/>
        </authorList>
    </citation>
    <scope>NUCLEOTIDE SEQUENCE [LARGE SCALE GENOMIC DNA]</scope>
    <source>
        <strain evidence="2">R-45383</strain>
    </source>
</reference>
<dbReference type="OrthoDB" id="5569388at2"/>
<keyword evidence="2" id="KW-1185">Reference proteome</keyword>
<evidence type="ECO:0000313" key="2">
    <source>
        <dbReference type="Proteomes" id="UP000077628"/>
    </source>
</evidence>
<dbReference type="STRING" id="702114.A1355_06050"/>